<dbReference type="AlphaFoldDB" id="A0AAD8NJ42"/>
<dbReference type="EMBL" id="JAUHHV010000010">
    <property type="protein sequence ID" value="KAK1410822.1"/>
    <property type="molecule type" value="Genomic_DNA"/>
</dbReference>
<gene>
    <name evidence="1" type="ORF">QVD17_37363</name>
</gene>
<proteinExistence type="predicted"/>
<accession>A0AAD8NJ42</accession>
<reference evidence="1" key="1">
    <citation type="journal article" date="2023" name="bioRxiv">
        <title>Improved chromosome-level genome assembly for marigold (Tagetes erecta).</title>
        <authorList>
            <person name="Jiang F."/>
            <person name="Yuan L."/>
            <person name="Wang S."/>
            <person name="Wang H."/>
            <person name="Xu D."/>
            <person name="Wang A."/>
            <person name="Fan W."/>
        </authorList>
    </citation>
    <scope>NUCLEOTIDE SEQUENCE</scope>
    <source>
        <strain evidence="1">WSJ</strain>
        <tissue evidence="1">Leaf</tissue>
    </source>
</reference>
<evidence type="ECO:0008006" key="3">
    <source>
        <dbReference type="Google" id="ProtNLM"/>
    </source>
</evidence>
<dbReference type="PANTHER" id="PTHR36617:SF5">
    <property type="entry name" value="OS05G0421675 PROTEIN"/>
    <property type="match status" value="1"/>
</dbReference>
<sequence length="128" mass="14628">MPLKKDISGTWKNICKVSNELNTHNLNPYVSIQVDIGNGVNTSFWHDSWIHDSPLCSIFPNLYRLETVKDVVVDACFDCINGGKVWKWRWVCSSLTDCDRSELEDCMIVVFLIKFSLSSFLYMGLAPC</sequence>
<organism evidence="1 2">
    <name type="scientific">Tagetes erecta</name>
    <name type="common">African marigold</name>
    <dbReference type="NCBI Taxonomy" id="13708"/>
    <lineage>
        <taxon>Eukaryota</taxon>
        <taxon>Viridiplantae</taxon>
        <taxon>Streptophyta</taxon>
        <taxon>Embryophyta</taxon>
        <taxon>Tracheophyta</taxon>
        <taxon>Spermatophyta</taxon>
        <taxon>Magnoliopsida</taxon>
        <taxon>eudicotyledons</taxon>
        <taxon>Gunneridae</taxon>
        <taxon>Pentapetalae</taxon>
        <taxon>asterids</taxon>
        <taxon>campanulids</taxon>
        <taxon>Asterales</taxon>
        <taxon>Asteraceae</taxon>
        <taxon>Asteroideae</taxon>
        <taxon>Heliantheae alliance</taxon>
        <taxon>Tageteae</taxon>
        <taxon>Tagetes</taxon>
    </lineage>
</organism>
<protein>
    <recommendedName>
        <fullName evidence="3">RNA-directed DNA polymerase, eukaryota, Reverse transcriptase zinc-binding domain protein</fullName>
    </recommendedName>
</protein>
<comment type="caution">
    <text evidence="1">The sequence shown here is derived from an EMBL/GenBank/DDBJ whole genome shotgun (WGS) entry which is preliminary data.</text>
</comment>
<dbReference type="PANTHER" id="PTHR36617">
    <property type="entry name" value="PROTEIN, PUTATIVE-RELATED"/>
    <property type="match status" value="1"/>
</dbReference>
<keyword evidence="2" id="KW-1185">Reference proteome</keyword>
<dbReference type="Proteomes" id="UP001229421">
    <property type="component" value="Unassembled WGS sequence"/>
</dbReference>
<evidence type="ECO:0000313" key="2">
    <source>
        <dbReference type="Proteomes" id="UP001229421"/>
    </source>
</evidence>
<name>A0AAD8NJ42_TARER</name>
<evidence type="ECO:0000313" key="1">
    <source>
        <dbReference type="EMBL" id="KAK1410822.1"/>
    </source>
</evidence>